<keyword evidence="1" id="KW-0472">Membrane</keyword>
<name>A0A3D5QBZ4_FLESI</name>
<feature type="transmembrane region" description="Helical" evidence="1">
    <location>
        <begin position="16"/>
        <end position="36"/>
    </location>
</feature>
<proteinExistence type="predicted"/>
<dbReference type="EMBL" id="DPPF01000119">
    <property type="protein sequence ID" value="HCW93238.1"/>
    <property type="molecule type" value="Genomic_DNA"/>
</dbReference>
<reference evidence="2 3" key="1">
    <citation type="journal article" date="2018" name="Nat. Biotechnol.">
        <title>A standardized bacterial taxonomy based on genome phylogeny substantially revises the tree of life.</title>
        <authorList>
            <person name="Parks D.H."/>
            <person name="Chuvochina M."/>
            <person name="Waite D.W."/>
            <person name="Rinke C."/>
            <person name="Skarshewski A."/>
            <person name="Chaumeil P.A."/>
            <person name="Hugenholtz P."/>
        </authorList>
    </citation>
    <scope>NUCLEOTIDE SEQUENCE [LARGE SCALE GENOMIC DNA]</scope>
    <source>
        <strain evidence="2">UBA8672</strain>
    </source>
</reference>
<keyword evidence="1" id="KW-1133">Transmembrane helix</keyword>
<evidence type="ECO:0000256" key="1">
    <source>
        <dbReference type="SAM" id="Phobius"/>
    </source>
</evidence>
<protein>
    <submittedName>
        <fullName evidence="2">Uncharacterized protein</fullName>
    </submittedName>
</protein>
<organism evidence="2 3">
    <name type="scientific">Flexistipes sinusarabici</name>
    <dbReference type="NCBI Taxonomy" id="2352"/>
    <lineage>
        <taxon>Bacteria</taxon>
        <taxon>Pseudomonadati</taxon>
        <taxon>Deferribacterota</taxon>
        <taxon>Deferribacteres</taxon>
        <taxon>Deferribacterales</taxon>
        <taxon>Flexistipitaceae</taxon>
        <taxon>Flexistipes</taxon>
    </lineage>
</organism>
<dbReference type="Proteomes" id="UP000262325">
    <property type="component" value="Unassembled WGS sequence"/>
</dbReference>
<evidence type="ECO:0000313" key="2">
    <source>
        <dbReference type="EMBL" id="HCW93238.1"/>
    </source>
</evidence>
<sequence>GAEGGTRRRNFLFVNYLWFSTIMFNSNLRTVGIIGYNQKIMENSTKITHTPEGQNRFNNYILYNKI</sequence>
<evidence type="ECO:0000313" key="3">
    <source>
        <dbReference type="Proteomes" id="UP000262325"/>
    </source>
</evidence>
<gene>
    <name evidence="2" type="ORF">DHM44_06125</name>
</gene>
<accession>A0A3D5QBZ4</accession>
<dbReference type="AlphaFoldDB" id="A0A3D5QBZ4"/>
<feature type="non-terminal residue" evidence="2">
    <location>
        <position position="1"/>
    </location>
</feature>
<keyword evidence="1" id="KW-0812">Transmembrane</keyword>
<comment type="caution">
    <text evidence="2">The sequence shown here is derived from an EMBL/GenBank/DDBJ whole genome shotgun (WGS) entry which is preliminary data.</text>
</comment>